<dbReference type="Proteomes" id="UP000616151">
    <property type="component" value="Unassembled WGS sequence"/>
</dbReference>
<sequence length="286" mass="30885">MFLPVSPTAGPLERLWHVVFSGLCLAIFAFLILPLVIVVPLSFNAEAYFTFTREMLSLSPEAFSLRWYRELFTNPQWAAAFRNSLFVAVGATLIATTLGTVAALGLAKLKPALRASVMILLLSPMIIPIVIVAAALYFFFTAIGLAQTLTGLILAHAMLGAPFVVTTVLATLSGFDWNLVRAAASLGAGPVHTFRKVTLPAIAPGVISGGLFAFITSLDEVVVVMFLASVDQRTVPRQMWSGIREQLSPTILAAATLLIVASFLLLLFAEMIRRRNEAARASTYKD</sequence>
<name>A0ACC5RDV4_9HYPH</name>
<evidence type="ECO:0000313" key="1">
    <source>
        <dbReference type="EMBL" id="MBK1870666.1"/>
    </source>
</evidence>
<gene>
    <name evidence="1" type="ORF">JHL16_30150</name>
</gene>
<evidence type="ECO:0000313" key="2">
    <source>
        <dbReference type="Proteomes" id="UP000616151"/>
    </source>
</evidence>
<protein>
    <submittedName>
        <fullName evidence="1">ABC transporter permease</fullName>
    </submittedName>
</protein>
<organism evidence="1 2">
    <name type="scientific">Taklimakanibacter albus</name>
    <dbReference type="NCBI Taxonomy" id="2800327"/>
    <lineage>
        <taxon>Bacteria</taxon>
        <taxon>Pseudomonadati</taxon>
        <taxon>Pseudomonadota</taxon>
        <taxon>Alphaproteobacteria</taxon>
        <taxon>Hyphomicrobiales</taxon>
        <taxon>Aestuariivirgaceae</taxon>
        <taxon>Taklimakanibacter</taxon>
    </lineage>
</organism>
<accession>A0ACC5RDV4</accession>
<proteinExistence type="predicted"/>
<keyword evidence="2" id="KW-1185">Reference proteome</keyword>
<comment type="caution">
    <text evidence="1">The sequence shown here is derived from an EMBL/GenBank/DDBJ whole genome shotgun (WGS) entry which is preliminary data.</text>
</comment>
<dbReference type="EMBL" id="JAENHL010000008">
    <property type="protein sequence ID" value="MBK1870666.1"/>
    <property type="molecule type" value="Genomic_DNA"/>
</dbReference>
<reference evidence="1" key="1">
    <citation type="submission" date="2021-01" db="EMBL/GenBank/DDBJ databases">
        <authorList>
            <person name="Sun Q."/>
        </authorList>
    </citation>
    <scope>NUCLEOTIDE SEQUENCE</scope>
    <source>
        <strain evidence="1">YIM B02566</strain>
    </source>
</reference>